<reference evidence="2 3" key="1">
    <citation type="submission" date="2017-07" db="EMBL/GenBank/DDBJ databases">
        <title>Leptospira spp. isolated from tropical soils.</title>
        <authorList>
            <person name="Thibeaux R."/>
            <person name="Iraola G."/>
            <person name="Ferres I."/>
            <person name="Bierque E."/>
            <person name="Girault D."/>
            <person name="Soupe-Gilbert M.-E."/>
            <person name="Picardeau M."/>
            <person name="Goarant C."/>
        </authorList>
    </citation>
    <scope>NUCLEOTIDE SEQUENCE [LARGE SCALE GENOMIC DNA]</scope>
    <source>
        <strain evidence="2 3">ES4-C-A1</strain>
    </source>
</reference>
<dbReference type="OrthoDB" id="9791837at2"/>
<comment type="caution">
    <text evidence="2">The sequence shown here is derived from an EMBL/GenBank/DDBJ whole genome shotgun (WGS) entry which is preliminary data.</text>
</comment>
<dbReference type="Gene3D" id="3.40.50.150">
    <property type="entry name" value="Vaccinia Virus protein VP39"/>
    <property type="match status" value="1"/>
</dbReference>
<dbReference type="AlphaFoldDB" id="A0A2M9ZUJ4"/>
<sequence>MQSPESHYENFLAEKYSWMLGDLSAKEKDQLEFFRSFEISPQGNGVAWDLGAGSGIQSIPLEELGFQVLAIDFSQKLLSEIKVRKPNTTISTRVADIRSRDLYQEVSPSPEILLCMGDTITHLESEKDWESTVSLWSNFLSAGSKLILGYRDLSYGKVGDKSIFVVRSEESRIFTCQLQFTLNRVEVTDIFHEKSNGAWTVSSSSYNKLILPAEDLIRTVSQKNFELKRKDEKNGMKFLLFEKL</sequence>
<dbReference type="SUPFAM" id="SSF53335">
    <property type="entry name" value="S-adenosyl-L-methionine-dependent methyltransferases"/>
    <property type="match status" value="1"/>
</dbReference>
<dbReference type="Proteomes" id="UP000231843">
    <property type="component" value="Unassembled WGS sequence"/>
</dbReference>
<name>A0A2M9ZUJ4_9LEPT</name>
<dbReference type="EMBL" id="NPEA01000011">
    <property type="protein sequence ID" value="PJZ75651.1"/>
    <property type="molecule type" value="Genomic_DNA"/>
</dbReference>
<feature type="domain" description="Methyltransferase type 11" evidence="1">
    <location>
        <begin position="49"/>
        <end position="101"/>
    </location>
</feature>
<evidence type="ECO:0000259" key="1">
    <source>
        <dbReference type="Pfam" id="PF08241"/>
    </source>
</evidence>
<dbReference type="InterPro" id="IPR029063">
    <property type="entry name" value="SAM-dependent_MTases_sf"/>
</dbReference>
<proteinExistence type="predicted"/>
<dbReference type="InterPro" id="IPR013216">
    <property type="entry name" value="Methyltransf_11"/>
</dbReference>
<organism evidence="2 3">
    <name type="scientific">Leptospira neocaledonica</name>
    <dbReference type="NCBI Taxonomy" id="2023192"/>
    <lineage>
        <taxon>Bacteria</taxon>
        <taxon>Pseudomonadati</taxon>
        <taxon>Spirochaetota</taxon>
        <taxon>Spirochaetia</taxon>
        <taxon>Leptospirales</taxon>
        <taxon>Leptospiraceae</taxon>
        <taxon>Leptospira</taxon>
    </lineage>
</organism>
<dbReference type="RefSeq" id="WP_100769939.1">
    <property type="nucleotide sequence ID" value="NZ_NPEA01000011.1"/>
</dbReference>
<accession>A0A2M9ZUJ4</accession>
<evidence type="ECO:0000313" key="2">
    <source>
        <dbReference type="EMBL" id="PJZ75651.1"/>
    </source>
</evidence>
<evidence type="ECO:0000313" key="3">
    <source>
        <dbReference type="Proteomes" id="UP000231843"/>
    </source>
</evidence>
<dbReference type="Gene3D" id="2.20.25.110">
    <property type="entry name" value="S-adenosyl-L-methionine-dependent methyltransferases"/>
    <property type="match status" value="1"/>
</dbReference>
<protein>
    <submittedName>
        <fullName evidence="2">Methyltransferase</fullName>
    </submittedName>
</protein>
<dbReference type="GO" id="GO:0032259">
    <property type="term" value="P:methylation"/>
    <property type="evidence" value="ECO:0007669"/>
    <property type="project" value="UniProtKB-KW"/>
</dbReference>
<dbReference type="GO" id="GO:0008757">
    <property type="term" value="F:S-adenosylmethionine-dependent methyltransferase activity"/>
    <property type="evidence" value="ECO:0007669"/>
    <property type="project" value="InterPro"/>
</dbReference>
<keyword evidence="3" id="KW-1185">Reference proteome</keyword>
<dbReference type="Pfam" id="PF08241">
    <property type="entry name" value="Methyltransf_11"/>
    <property type="match status" value="1"/>
</dbReference>
<keyword evidence="2" id="KW-0489">Methyltransferase</keyword>
<dbReference type="CDD" id="cd02440">
    <property type="entry name" value="AdoMet_MTases"/>
    <property type="match status" value="1"/>
</dbReference>
<keyword evidence="2" id="KW-0808">Transferase</keyword>
<gene>
    <name evidence="2" type="ORF">CH365_18085</name>
</gene>